<dbReference type="Pfam" id="PF26115">
    <property type="entry name" value="PDDEXK_GAPS4"/>
    <property type="match status" value="1"/>
</dbReference>
<evidence type="ECO:0000313" key="4">
    <source>
        <dbReference type="Proteomes" id="UP000436006"/>
    </source>
</evidence>
<dbReference type="InterPro" id="IPR058873">
    <property type="entry name" value="PDDEXK_GAPS4"/>
</dbReference>
<evidence type="ECO:0000259" key="2">
    <source>
        <dbReference type="Pfam" id="PF26115"/>
    </source>
</evidence>
<name>A0A7K1S864_9BACT</name>
<dbReference type="EMBL" id="WPIN01000003">
    <property type="protein sequence ID" value="MVM29977.1"/>
    <property type="molecule type" value="Genomic_DNA"/>
</dbReference>
<accession>A0A7K1S864</accession>
<dbReference type="InterPro" id="IPR058955">
    <property type="entry name" value="GAPS4b_N"/>
</dbReference>
<keyword evidence="4" id="KW-1185">Reference proteome</keyword>
<dbReference type="Proteomes" id="UP000436006">
    <property type="component" value="Unassembled WGS sequence"/>
</dbReference>
<sequence length="715" mass="82551">MGEFSRFKGLLGENIAENFFKSIGWQYISNTEFDCVQRKKHNCNKHGIDFFAAYLSPLEADVFDTVMISVKYVSSKTVKSDFKKYLNDLNTATSCFLLSKQYNEVLKNSAFKRGRQNLLIFWVDDKKELDYSLIKELKSISQEIHSDFELIHIVDNYRVNFIHSSMKFAKNIYSSEKVDFFYHQTGISEKITGGRQLSGALLPIDYLTSDILLFKIVSKKVLVICANERFEKDTFKRIVGLSQNLTSGWCQKIILAFPDYQFVKHKDIKQSVLLNFADNEFASMIEVKNFSENFFSLEAKELIAEIGAPTHKPLFDIETMLPFGDQIRQLLNHSYINKSDLQSLLKARGVFTRKQIAKEDITPFFAKTLLSPTEFEFLRRKQAAKEDSENFATTYLNSDITEDVSTVLTIALPVIKQEITKKFPNCELLNDLRVERKENGDLAINFEANKFDLNKDWTDVSSKQRGEVVFGRRENEESGKTQVVSAYSSNETRQMAAIIIKEVVSNLKKMDILPAEDKPVKLLSNDFSRVQRNHFLMSFLESIPSKVSLQFRQLTSVDFTLDTDAEGLPEEFISLKNRVDESIFTGRNLEEIKYLTDKQYRDALIFYAFVAEYHFKYDLDGEVVKGKTEIEFGFLDTRHQDRDALEKAEFESKIRNINPFVDRNVTQREYHTLSLLIRADFDVIKLANAEVYISKSPQLNLFPTNDPRHIVAPSN</sequence>
<feature type="domain" description="GAPS4 PD-(D/E)XK nuclease" evidence="2">
    <location>
        <begin position="1"/>
        <end position="158"/>
    </location>
</feature>
<dbReference type="AlphaFoldDB" id="A0A7K1S864"/>
<comment type="caution">
    <text evidence="3">The sequence shown here is derived from an EMBL/GenBank/DDBJ whole genome shotgun (WGS) entry which is preliminary data.</text>
</comment>
<dbReference type="RefSeq" id="WP_157584239.1">
    <property type="nucleotide sequence ID" value="NZ_WPIN01000003.1"/>
</dbReference>
<protein>
    <submittedName>
        <fullName evidence="3">Uncharacterized protein</fullName>
    </submittedName>
</protein>
<evidence type="ECO:0000259" key="1">
    <source>
        <dbReference type="Pfam" id="PF26110"/>
    </source>
</evidence>
<feature type="domain" description="GAPS4b N-terminal" evidence="1">
    <location>
        <begin position="325"/>
        <end position="387"/>
    </location>
</feature>
<organism evidence="3 4">
    <name type="scientific">Spirosoma arboris</name>
    <dbReference type="NCBI Taxonomy" id="2682092"/>
    <lineage>
        <taxon>Bacteria</taxon>
        <taxon>Pseudomonadati</taxon>
        <taxon>Bacteroidota</taxon>
        <taxon>Cytophagia</taxon>
        <taxon>Cytophagales</taxon>
        <taxon>Cytophagaceae</taxon>
        <taxon>Spirosoma</taxon>
    </lineage>
</organism>
<evidence type="ECO:0000313" key="3">
    <source>
        <dbReference type="EMBL" id="MVM29977.1"/>
    </source>
</evidence>
<proteinExistence type="predicted"/>
<gene>
    <name evidence="3" type="ORF">GO755_08035</name>
</gene>
<dbReference type="Pfam" id="PF26110">
    <property type="entry name" value="GAPS4b_N"/>
    <property type="match status" value="1"/>
</dbReference>
<reference evidence="3 4" key="1">
    <citation type="submission" date="2019-12" db="EMBL/GenBank/DDBJ databases">
        <title>Spirosoma sp. HMF4905 genome sequencing and assembly.</title>
        <authorList>
            <person name="Kang H."/>
            <person name="Cha I."/>
            <person name="Kim H."/>
            <person name="Joh K."/>
        </authorList>
    </citation>
    <scope>NUCLEOTIDE SEQUENCE [LARGE SCALE GENOMIC DNA]</scope>
    <source>
        <strain evidence="3 4">HMF4905</strain>
    </source>
</reference>